<name>A0ABY3SLA7_9BACL</name>
<dbReference type="InterPro" id="IPR037923">
    <property type="entry name" value="HTH-like"/>
</dbReference>
<dbReference type="Pfam" id="PF12833">
    <property type="entry name" value="HTH_18"/>
    <property type="match status" value="1"/>
</dbReference>
<dbReference type="InterPro" id="IPR009057">
    <property type="entry name" value="Homeodomain-like_sf"/>
</dbReference>
<dbReference type="RefSeq" id="WP_235121325.1">
    <property type="nucleotide sequence ID" value="NZ_CP090978.1"/>
</dbReference>
<evidence type="ECO:0000256" key="2">
    <source>
        <dbReference type="ARBA" id="ARBA00023125"/>
    </source>
</evidence>
<reference evidence="5 6" key="1">
    <citation type="journal article" date="2024" name="Int. J. Syst. Evol. Microbiol.">
        <title>Paenibacillus hexagrammi sp. nov., a novel bacterium isolated from the gut content of Hexagrammos agrammus.</title>
        <authorList>
            <person name="Jung H.K."/>
            <person name="Kim D.G."/>
            <person name="Zin H."/>
            <person name="Park J."/>
            <person name="Jung H."/>
            <person name="Kim Y.O."/>
            <person name="Kong H.J."/>
            <person name="Kim J.W."/>
            <person name="Kim Y.S."/>
        </authorList>
    </citation>
    <scope>NUCLEOTIDE SEQUENCE [LARGE SCALE GENOMIC DNA]</scope>
    <source>
        <strain evidence="5 6">YPD9-1</strain>
    </source>
</reference>
<dbReference type="Pfam" id="PF02311">
    <property type="entry name" value="AraC_binding"/>
    <property type="match status" value="1"/>
</dbReference>
<evidence type="ECO:0000313" key="6">
    <source>
        <dbReference type="Proteomes" id="UP001649230"/>
    </source>
</evidence>
<proteinExistence type="predicted"/>
<dbReference type="Proteomes" id="UP001649230">
    <property type="component" value="Chromosome"/>
</dbReference>
<sequence length="275" mass="32516">MSGFEIERLRRDERFSMPIHHFHDFYEMYYLLNGNRYYFIQDRNYLIEEGNLVFIDKHNLHRTHDAGAPHHERILLHLDDPWFDQVQGDDMAALLRTPFASKQPVIALQTTNRSFVENILFSLLKEQQERRPGWELNSRSMLVQLLIFCSRLLSEAAPSTEQPHVPNDKILEIISYINQNFKNRLTLAHISETFYISSSYFCRIFKETSGFSFIEYLNNIRVREAQKLLRETKLKVIDIAELSGFDSIAHFGRVFKQVTKQTPLECRKLMRAPKS</sequence>
<dbReference type="PANTHER" id="PTHR43280:SF2">
    <property type="entry name" value="HTH-TYPE TRANSCRIPTIONAL REGULATOR EXSA"/>
    <property type="match status" value="1"/>
</dbReference>
<dbReference type="Gene3D" id="1.10.10.60">
    <property type="entry name" value="Homeodomain-like"/>
    <property type="match status" value="2"/>
</dbReference>
<dbReference type="SUPFAM" id="SSF51215">
    <property type="entry name" value="Regulatory protein AraC"/>
    <property type="match status" value="1"/>
</dbReference>
<dbReference type="Gene3D" id="2.60.120.10">
    <property type="entry name" value="Jelly Rolls"/>
    <property type="match status" value="1"/>
</dbReference>
<organism evidence="5 6">
    <name type="scientific">Paenibacillus hexagrammi</name>
    <dbReference type="NCBI Taxonomy" id="2908839"/>
    <lineage>
        <taxon>Bacteria</taxon>
        <taxon>Bacillati</taxon>
        <taxon>Bacillota</taxon>
        <taxon>Bacilli</taxon>
        <taxon>Bacillales</taxon>
        <taxon>Paenibacillaceae</taxon>
        <taxon>Paenibacillus</taxon>
    </lineage>
</organism>
<dbReference type="PANTHER" id="PTHR43280">
    <property type="entry name" value="ARAC-FAMILY TRANSCRIPTIONAL REGULATOR"/>
    <property type="match status" value="1"/>
</dbReference>
<dbReference type="InterPro" id="IPR003313">
    <property type="entry name" value="AraC-bd"/>
</dbReference>
<keyword evidence="3" id="KW-0804">Transcription</keyword>
<evidence type="ECO:0000256" key="3">
    <source>
        <dbReference type="ARBA" id="ARBA00023163"/>
    </source>
</evidence>
<dbReference type="PROSITE" id="PS01124">
    <property type="entry name" value="HTH_ARAC_FAMILY_2"/>
    <property type="match status" value="1"/>
</dbReference>
<keyword evidence="6" id="KW-1185">Reference proteome</keyword>
<dbReference type="InterPro" id="IPR018062">
    <property type="entry name" value="HTH_AraC-typ_CS"/>
</dbReference>
<accession>A0ABY3SLA7</accession>
<dbReference type="PROSITE" id="PS00041">
    <property type="entry name" value="HTH_ARAC_FAMILY_1"/>
    <property type="match status" value="1"/>
</dbReference>
<feature type="domain" description="HTH araC/xylS-type" evidence="4">
    <location>
        <begin position="171"/>
        <end position="269"/>
    </location>
</feature>
<gene>
    <name evidence="5" type="ORF">L0M14_06190</name>
</gene>
<protein>
    <submittedName>
        <fullName evidence="5">AraC family transcriptional regulator</fullName>
    </submittedName>
</protein>
<dbReference type="SMART" id="SM00342">
    <property type="entry name" value="HTH_ARAC"/>
    <property type="match status" value="1"/>
</dbReference>
<keyword evidence="2" id="KW-0238">DNA-binding</keyword>
<keyword evidence="1" id="KW-0805">Transcription regulation</keyword>
<evidence type="ECO:0000256" key="1">
    <source>
        <dbReference type="ARBA" id="ARBA00023015"/>
    </source>
</evidence>
<dbReference type="EMBL" id="CP090978">
    <property type="protein sequence ID" value="UJF34751.1"/>
    <property type="molecule type" value="Genomic_DNA"/>
</dbReference>
<dbReference type="SUPFAM" id="SSF46689">
    <property type="entry name" value="Homeodomain-like"/>
    <property type="match status" value="2"/>
</dbReference>
<dbReference type="InterPro" id="IPR014710">
    <property type="entry name" value="RmlC-like_jellyroll"/>
</dbReference>
<evidence type="ECO:0000259" key="4">
    <source>
        <dbReference type="PROSITE" id="PS01124"/>
    </source>
</evidence>
<dbReference type="InterPro" id="IPR018060">
    <property type="entry name" value="HTH_AraC"/>
</dbReference>
<evidence type="ECO:0000313" key="5">
    <source>
        <dbReference type="EMBL" id="UJF34751.1"/>
    </source>
</evidence>